<name>A0A6J5YC87_9ZZZZ</name>
<proteinExistence type="predicted"/>
<dbReference type="EMBL" id="CAFBNC010000191">
    <property type="protein sequence ID" value="CAB4958087.1"/>
    <property type="molecule type" value="Genomic_DNA"/>
</dbReference>
<organism evidence="1">
    <name type="scientific">freshwater metagenome</name>
    <dbReference type="NCBI Taxonomy" id="449393"/>
    <lineage>
        <taxon>unclassified sequences</taxon>
        <taxon>metagenomes</taxon>
        <taxon>ecological metagenomes</taxon>
    </lineage>
</organism>
<dbReference type="Pfam" id="PF11662">
    <property type="entry name" value="DUF3263"/>
    <property type="match status" value="1"/>
</dbReference>
<evidence type="ECO:0000313" key="2">
    <source>
        <dbReference type="EMBL" id="CAB4958087.1"/>
    </source>
</evidence>
<gene>
    <name evidence="1" type="ORF">UFOPK1392_01520</name>
    <name evidence="2" type="ORF">UFOPK3733_02282</name>
</gene>
<accession>A0A6J5YC87</accession>
<dbReference type="AlphaFoldDB" id="A0A6J5YC87"/>
<dbReference type="InterPro" id="IPR021678">
    <property type="entry name" value="DUF3263"/>
</dbReference>
<dbReference type="EMBL" id="CAEMXZ010000069">
    <property type="protein sequence ID" value="CAB4323760.1"/>
    <property type="molecule type" value="Genomic_DNA"/>
</dbReference>
<reference evidence="1" key="1">
    <citation type="submission" date="2020-05" db="EMBL/GenBank/DDBJ databases">
        <authorList>
            <person name="Chiriac C."/>
            <person name="Salcher M."/>
            <person name="Ghai R."/>
            <person name="Kavagutti S V."/>
        </authorList>
    </citation>
    <scope>NUCLEOTIDE SEQUENCE</scope>
</reference>
<protein>
    <submittedName>
        <fullName evidence="1">Unannotated protein</fullName>
    </submittedName>
</protein>
<sequence length="92" mass="10987">MEITAVELTERDKAILEFERSWWHETGPKESLIEERFELSVDRYYEILGELLESPAAYAHDPLGVRRLRRLRDRRRRVRQEHAQQVSEPPGS</sequence>
<evidence type="ECO:0000313" key="1">
    <source>
        <dbReference type="EMBL" id="CAB4323760.1"/>
    </source>
</evidence>